<proteinExistence type="predicted"/>
<name>A0A8H7BGH1_9FUNG</name>
<dbReference type="InterPro" id="IPR014867">
    <property type="entry name" value="Spore_coat_CotH_CotH2/3/7"/>
</dbReference>
<reference evidence="2" key="1">
    <citation type="submission" date="2020-01" db="EMBL/GenBank/DDBJ databases">
        <title>Genome Sequencing of Three Apophysomyces-Like Fungal Strains Confirms a Novel Fungal Genus in the Mucoromycota with divergent Burkholderia-like Endosymbiotic Bacteria.</title>
        <authorList>
            <person name="Stajich J.E."/>
            <person name="Macias A.M."/>
            <person name="Carter-House D."/>
            <person name="Lovett B."/>
            <person name="Kasson L.R."/>
            <person name="Berry K."/>
            <person name="Grigoriev I."/>
            <person name="Chang Y."/>
            <person name="Spatafora J."/>
            <person name="Kasson M.T."/>
        </authorList>
    </citation>
    <scope>NUCLEOTIDE SEQUENCE</scope>
    <source>
        <strain evidence="2">NRRL A-21654</strain>
    </source>
</reference>
<dbReference type="PANTHER" id="PTHR40050:SF1">
    <property type="entry name" value="INNER SPORE COAT PROTEIN H"/>
    <property type="match status" value="1"/>
</dbReference>
<dbReference type="Pfam" id="PF08757">
    <property type="entry name" value="CotH"/>
    <property type="match status" value="1"/>
</dbReference>
<feature type="chain" id="PRO_5034395014" description="Coth-domain-containing protein" evidence="1">
    <location>
        <begin position="25"/>
        <end position="580"/>
    </location>
</feature>
<comment type="caution">
    <text evidence="2">The sequence shown here is derived from an EMBL/GenBank/DDBJ whole genome shotgun (WGS) entry which is preliminary data.</text>
</comment>
<dbReference type="PANTHER" id="PTHR40050">
    <property type="entry name" value="INNER SPORE COAT PROTEIN H"/>
    <property type="match status" value="1"/>
</dbReference>
<evidence type="ECO:0000313" key="3">
    <source>
        <dbReference type="Proteomes" id="UP000605846"/>
    </source>
</evidence>
<evidence type="ECO:0000256" key="1">
    <source>
        <dbReference type="SAM" id="SignalP"/>
    </source>
</evidence>
<keyword evidence="1" id="KW-0732">Signal</keyword>
<dbReference type="Proteomes" id="UP000605846">
    <property type="component" value="Unassembled WGS sequence"/>
</dbReference>
<dbReference type="AlphaFoldDB" id="A0A8H7BGH1"/>
<dbReference type="EMBL" id="JABAYA010000174">
    <property type="protein sequence ID" value="KAF7722851.1"/>
    <property type="molecule type" value="Genomic_DNA"/>
</dbReference>
<gene>
    <name evidence="2" type="ORF">EC973_002653</name>
</gene>
<evidence type="ECO:0008006" key="4">
    <source>
        <dbReference type="Google" id="ProtNLM"/>
    </source>
</evidence>
<evidence type="ECO:0000313" key="2">
    <source>
        <dbReference type="EMBL" id="KAF7722851.1"/>
    </source>
</evidence>
<accession>A0A8H7BGH1</accession>
<protein>
    <recommendedName>
        <fullName evidence="4">Coth-domain-containing protein</fullName>
    </recommendedName>
</protein>
<keyword evidence="3" id="KW-1185">Reference proteome</keyword>
<feature type="signal peptide" evidence="1">
    <location>
        <begin position="1"/>
        <end position="24"/>
    </location>
</feature>
<organism evidence="2 3">
    <name type="scientific">Apophysomyces ossiformis</name>
    <dbReference type="NCBI Taxonomy" id="679940"/>
    <lineage>
        <taxon>Eukaryota</taxon>
        <taxon>Fungi</taxon>
        <taxon>Fungi incertae sedis</taxon>
        <taxon>Mucoromycota</taxon>
        <taxon>Mucoromycotina</taxon>
        <taxon>Mucoromycetes</taxon>
        <taxon>Mucorales</taxon>
        <taxon>Mucorineae</taxon>
        <taxon>Mucoraceae</taxon>
        <taxon>Apophysomyces</taxon>
    </lineage>
</organism>
<dbReference type="OrthoDB" id="10267127at2759"/>
<sequence>MREQRHNSSPIFILAYLFASLVAAHKATYNVIGIPVKNDQATVAMGVLVDGHIHRLYPSNRSLVLHQGEAPNRKHYRYVQYNLDTNEIIDSEAEDRPPVKNTSSLNEFYGRSWTRKATKKFQSLAHSVHFNRTHTDLHPSDEIPTIHIMSAEEDVNQLHDYYLKDIDIPANMTYLRADSISSFTNVRFKIGGRSSRLFTKLSYNINLPKDQKLKGYRKLKLRAAASDPSYMREKLAYDMLYAAGMPASQASYVRLFINDRAIGLFLLVEKYDDTWLKNEFHGGVGRKHGVLYEGKGIGKDSQTSSDLSYHGSNTASYIESAYELKELDTEEKSSDFHDLMELTKFIDAQIKAVKEASNETKDAWEGHLDVRVFLTNMAFEFLQGSWDGYLQNAENYYLYKHPVNKRFIWIPWDLEYVMGSGPVSISRLLEGDYRQFDGISHRPLIKGLLDNTKYRKIFDDTLRELIALYDQSFPVIDSLAEFLQQDVAWDQSQPHMRDGFSFLPLGPNFVENVLLNNLSQVTAPLPLSMDYMVAADYLIRINQHISFDTAIEGNTEHSSLMGVKEWIRQKSESVKKYLLI</sequence>